<organism evidence="1 2">
    <name type="scientific">Persea americana</name>
    <name type="common">Avocado</name>
    <dbReference type="NCBI Taxonomy" id="3435"/>
    <lineage>
        <taxon>Eukaryota</taxon>
        <taxon>Viridiplantae</taxon>
        <taxon>Streptophyta</taxon>
        <taxon>Embryophyta</taxon>
        <taxon>Tracheophyta</taxon>
        <taxon>Spermatophyta</taxon>
        <taxon>Magnoliopsida</taxon>
        <taxon>Magnoliidae</taxon>
        <taxon>Laurales</taxon>
        <taxon>Lauraceae</taxon>
        <taxon>Persea</taxon>
    </lineage>
</organism>
<keyword evidence="2" id="KW-1185">Reference proteome</keyword>
<accession>A0ACC2L5N2</accession>
<proteinExistence type="predicted"/>
<evidence type="ECO:0000313" key="1">
    <source>
        <dbReference type="EMBL" id="KAJ8628397.1"/>
    </source>
</evidence>
<sequence>MPLLKGHNLMGFIDGTNPCPPIFVTAAKDDGSKSKEDDSPSLNPDYVSWSRQYQLLLSWILSSLTEGDCAQVVGLSTSYEVWHHLATTYASTSKARIMQLRLQLHQLKKGADTMSEFLLKAKSIADQLAIALKPIDDDDLVLYILGGLGSESGPFVTSITTREAHIRLSDLHGLLLSEEIRVNGSQNDLQNITANVAAKRSSSSNCGKGSLEISEHVPPTTTIHIHPMVTRLRDGIRKPKMLLATEHPISVDVALVDPLHDEPTCVTEAAKHSHWRAAMNSEFNALIRSGMCQLGAQLVIYEAVVPGADKVFETINVHVLEFSFGKTIDHHRLI</sequence>
<protein>
    <submittedName>
        <fullName evidence="1">Uncharacterized protein</fullName>
    </submittedName>
</protein>
<name>A0ACC2L5N2_PERAE</name>
<reference evidence="1 2" key="1">
    <citation type="journal article" date="2022" name="Hortic Res">
        <title>A haplotype resolved chromosomal level avocado genome allows analysis of novel avocado genes.</title>
        <authorList>
            <person name="Nath O."/>
            <person name="Fletcher S.J."/>
            <person name="Hayward A."/>
            <person name="Shaw L.M."/>
            <person name="Masouleh A.K."/>
            <person name="Furtado A."/>
            <person name="Henry R.J."/>
            <person name="Mitter N."/>
        </authorList>
    </citation>
    <scope>NUCLEOTIDE SEQUENCE [LARGE SCALE GENOMIC DNA]</scope>
    <source>
        <strain evidence="2">cv. Hass</strain>
    </source>
</reference>
<dbReference type="Proteomes" id="UP001234297">
    <property type="component" value="Chromosome 6"/>
</dbReference>
<dbReference type="EMBL" id="CM056814">
    <property type="protein sequence ID" value="KAJ8628397.1"/>
    <property type="molecule type" value="Genomic_DNA"/>
</dbReference>
<comment type="caution">
    <text evidence="1">The sequence shown here is derived from an EMBL/GenBank/DDBJ whole genome shotgun (WGS) entry which is preliminary data.</text>
</comment>
<gene>
    <name evidence="1" type="ORF">MRB53_021704</name>
</gene>
<evidence type="ECO:0000313" key="2">
    <source>
        <dbReference type="Proteomes" id="UP001234297"/>
    </source>
</evidence>